<evidence type="ECO:0000313" key="5">
    <source>
        <dbReference type="Proteomes" id="UP000298652"/>
    </source>
</evidence>
<dbReference type="AlphaFoldDB" id="A0A4U6UWF2"/>
<reference evidence="4" key="1">
    <citation type="submission" date="2019-03" db="EMBL/GenBank/DDBJ databases">
        <title>WGS assembly of Setaria viridis.</title>
        <authorList>
            <person name="Huang P."/>
            <person name="Jenkins J."/>
            <person name="Grimwood J."/>
            <person name="Barry K."/>
            <person name="Healey A."/>
            <person name="Mamidi S."/>
            <person name="Sreedasyam A."/>
            <person name="Shu S."/>
            <person name="Feldman M."/>
            <person name="Wu J."/>
            <person name="Yu Y."/>
            <person name="Chen C."/>
            <person name="Johnson J."/>
            <person name="Rokhsar D."/>
            <person name="Baxter I."/>
            <person name="Schmutz J."/>
            <person name="Brutnell T."/>
            <person name="Kellogg E."/>
        </authorList>
    </citation>
    <scope>NUCLEOTIDE SEQUENCE [LARGE SCALE GENOMIC DNA]</scope>
</reference>
<evidence type="ECO:0000256" key="2">
    <source>
        <dbReference type="SAM" id="Phobius"/>
    </source>
</evidence>
<keyword evidence="2" id="KW-0812">Transmembrane</keyword>
<dbReference type="Proteomes" id="UP000298652">
    <property type="component" value="Chromosome 4"/>
</dbReference>
<sequence length="124" mass="13701">METVQPRLSSEEIENSEAHGENNGQIPTVTGISSSRQGIVGSTQDCYEHLWKLRKYLVLLGTLAVSVTYNSGLTPPGGFCKSVARQELWLRSMQFTMLVDLFSLMGAYAAGSCRALKSSIYTWF</sequence>
<organism evidence="4 5">
    <name type="scientific">Setaria viridis</name>
    <name type="common">Green bristlegrass</name>
    <name type="synonym">Setaria italica subsp. viridis</name>
    <dbReference type="NCBI Taxonomy" id="4556"/>
    <lineage>
        <taxon>Eukaryota</taxon>
        <taxon>Viridiplantae</taxon>
        <taxon>Streptophyta</taxon>
        <taxon>Embryophyta</taxon>
        <taxon>Tracheophyta</taxon>
        <taxon>Spermatophyta</taxon>
        <taxon>Magnoliopsida</taxon>
        <taxon>Liliopsida</taxon>
        <taxon>Poales</taxon>
        <taxon>Poaceae</taxon>
        <taxon>PACMAD clade</taxon>
        <taxon>Panicoideae</taxon>
        <taxon>Panicodae</taxon>
        <taxon>Paniceae</taxon>
        <taxon>Cenchrinae</taxon>
        <taxon>Setaria</taxon>
    </lineage>
</organism>
<feature type="transmembrane region" description="Helical" evidence="2">
    <location>
        <begin position="56"/>
        <end position="73"/>
    </location>
</feature>
<name>A0A4U6UWF2_SETVI</name>
<proteinExistence type="predicted"/>
<keyword evidence="5" id="KW-1185">Reference proteome</keyword>
<accession>A0A4U6UWF2</accession>
<feature type="compositionally biased region" description="Polar residues" evidence="1">
    <location>
        <begin position="22"/>
        <end position="36"/>
    </location>
</feature>
<evidence type="ECO:0000313" key="4">
    <source>
        <dbReference type="EMBL" id="TKW21021.1"/>
    </source>
</evidence>
<dbReference type="Pfam" id="PF13962">
    <property type="entry name" value="PGG"/>
    <property type="match status" value="1"/>
</dbReference>
<keyword evidence="2" id="KW-1133">Transmembrane helix</keyword>
<dbReference type="Gramene" id="TKW21021">
    <property type="protein sequence ID" value="TKW21021"/>
    <property type="gene ID" value="SEVIR_4G189300v2"/>
</dbReference>
<dbReference type="InterPro" id="IPR026961">
    <property type="entry name" value="PGG_dom"/>
</dbReference>
<feature type="domain" description="PGG" evidence="3">
    <location>
        <begin position="48"/>
        <end position="82"/>
    </location>
</feature>
<feature type="transmembrane region" description="Helical" evidence="2">
    <location>
        <begin position="93"/>
        <end position="111"/>
    </location>
</feature>
<evidence type="ECO:0000259" key="3">
    <source>
        <dbReference type="Pfam" id="PF13962"/>
    </source>
</evidence>
<dbReference type="EMBL" id="CM016555">
    <property type="protein sequence ID" value="TKW21021.1"/>
    <property type="molecule type" value="Genomic_DNA"/>
</dbReference>
<keyword evidence="2" id="KW-0472">Membrane</keyword>
<evidence type="ECO:0000256" key="1">
    <source>
        <dbReference type="SAM" id="MobiDB-lite"/>
    </source>
</evidence>
<feature type="region of interest" description="Disordered" evidence="1">
    <location>
        <begin position="1"/>
        <end position="36"/>
    </location>
</feature>
<protein>
    <recommendedName>
        <fullName evidence="3">PGG domain-containing protein</fullName>
    </recommendedName>
</protein>
<gene>
    <name evidence="4" type="ORF">SEVIR_4G189300v2</name>
</gene>